<feature type="non-terminal residue" evidence="1">
    <location>
        <position position="1"/>
    </location>
</feature>
<accession>A0A7D9IWK8</accession>
<dbReference type="EMBL" id="CACRXK020009827">
    <property type="protein sequence ID" value="CAB4018050.1"/>
    <property type="molecule type" value="Genomic_DNA"/>
</dbReference>
<dbReference type="AlphaFoldDB" id="A0A7D9IWK8"/>
<name>A0A7D9IWK8_PARCT</name>
<sequence length="102" mass="11879">ELCCVATEWNVHPIRSNKNIENPHGKPDVMHFTPELYNTHNYETQVAFEDVAICEELYTKEKPSDYDQGFLGLVQLVRPNITIPTTTDDALEPLYQCYSRYR</sequence>
<protein>
    <submittedName>
        <fullName evidence="1">Uncharacterized protein</fullName>
    </submittedName>
</protein>
<reference evidence="1" key="1">
    <citation type="submission" date="2020-04" db="EMBL/GenBank/DDBJ databases">
        <authorList>
            <person name="Alioto T."/>
            <person name="Alioto T."/>
            <person name="Gomez Garrido J."/>
        </authorList>
    </citation>
    <scope>NUCLEOTIDE SEQUENCE</scope>
    <source>
        <strain evidence="1">A484AB</strain>
    </source>
</reference>
<comment type="caution">
    <text evidence="1">The sequence shown here is derived from an EMBL/GenBank/DDBJ whole genome shotgun (WGS) entry which is preliminary data.</text>
</comment>
<keyword evidence="2" id="KW-1185">Reference proteome</keyword>
<dbReference type="Proteomes" id="UP001152795">
    <property type="component" value="Unassembled WGS sequence"/>
</dbReference>
<organism evidence="1 2">
    <name type="scientific">Paramuricea clavata</name>
    <name type="common">Red gorgonian</name>
    <name type="synonym">Violescent sea-whip</name>
    <dbReference type="NCBI Taxonomy" id="317549"/>
    <lineage>
        <taxon>Eukaryota</taxon>
        <taxon>Metazoa</taxon>
        <taxon>Cnidaria</taxon>
        <taxon>Anthozoa</taxon>
        <taxon>Octocorallia</taxon>
        <taxon>Malacalcyonacea</taxon>
        <taxon>Plexauridae</taxon>
        <taxon>Paramuricea</taxon>
    </lineage>
</organism>
<proteinExistence type="predicted"/>
<evidence type="ECO:0000313" key="1">
    <source>
        <dbReference type="EMBL" id="CAB4018050.1"/>
    </source>
</evidence>
<dbReference type="OrthoDB" id="6147018at2759"/>
<gene>
    <name evidence="1" type="ORF">PACLA_8A054706</name>
</gene>
<evidence type="ECO:0000313" key="2">
    <source>
        <dbReference type="Proteomes" id="UP001152795"/>
    </source>
</evidence>